<name>A0A167G841_CALVF</name>
<reference evidence="2 3" key="1">
    <citation type="journal article" date="2016" name="Mol. Biol. Evol.">
        <title>Comparative Genomics of Early-Diverging Mushroom-Forming Fungi Provides Insights into the Origins of Lignocellulose Decay Capabilities.</title>
        <authorList>
            <person name="Nagy L.G."/>
            <person name="Riley R."/>
            <person name="Tritt A."/>
            <person name="Adam C."/>
            <person name="Daum C."/>
            <person name="Floudas D."/>
            <person name="Sun H."/>
            <person name="Yadav J.S."/>
            <person name="Pangilinan J."/>
            <person name="Larsson K.H."/>
            <person name="Matsuura K."/>
            <person name="Barry K."/>
            <person name="Labutti K."/>
            <person name="Kuo R."/>
            <person name="Ohm R.A."/>
            <person name="Bhattacharya S.S."/>
            <person name="Shirouzu T."/>
            <person name="Yoshinaga Y."/>
            <person name="Martin F.M."/>
            <person name="Grigoriev I.V."/>
            <person name="Hibbett D.S."/>
        </authorList>
    </citation>
    <scope>NUCLEOTIDE SEQUENCE [LARGE SCALE GENOMIC DNA]</scope>
    <source>
        <strain evidence="2 3">TUFC12733</strain>
    </source>
</reference>
<gene>
    <name evidence="2" type="ORF">CALVIDRAFT_542833</name>
</gene>
<accession>A0A167G841</accession>
<keyword evidence="3" id="KW-1185">Reference proteome</keyword>
<evidence type="ECO:0000313" key="3">
    <source>
        <dbReference type="Proteomes" id="UP000076738"/>
    </source>
</evidence>
<dbReference type="EMBL" id="KV417346">
    <property type="protein sequence ID" value="KZO90278.1"/>
    <property type="molecule type" value="Genomic_DNA"/>
</dbReference>
<proteinExistence type="predicted"/>
<organism evidence="2 3">
    <name type="scientific">Calocera viscosa (strain TUFC12733)</name>
    <dbReference type="NCBI Taxonomy" id="1330018"/>
    <lineage>
        <taxon>Eukaryota</taxon>
        <taxon>Fungi</taxon>
        <taxon>Dikarya</taxon>
        <taxon>Basidiomycota</taxon>
        <taxon>Agaricomycotina</taxon>
        <taxon>Dacrymycetes</taxon>
        <taxon>Dacrymycetales</taxon>
        <taxon>Dacrymycetaceae</taxon>
        <taxon>Calocera</taxon>
    </lineage>
</organism>
<protein>
    <submittedName>
        <fullName evidence="2">Uncharacterized protein</fullName>
    </submittedName>
</protein>
<sequence length="69" mass="7572">MPSKADWPHRTGPATVHLGTDSLIFRNKPSRDLTSGRLSSFGSAPGEQQQRHDTRECYPAAYADSELDG</sequence>
<dbReference type="Proteomes" id="UP000076738">
    <property type="component" value="Unassembled WGS sequence"/>
</dbReference>
<evidence type="ECO:0000256" key="1">
    <source>
        <dbReference type="SAM" id="MobiDB-lite"/>
    </source>
</evidence>
<feature type="compositionally biased region" description="Polar residues" evidence="1">
    <location>
        <begin position="32"/>
        <end position="48"/>
    </location>
</feature>
<dbReference type="AlphaFoldDB" id="A0A167G841"/>
<feature type="region of interest" description="Disordered" evidence="1">
    <location>
        <begin position="1"/>
        <end position="56"/>
    </location>
</feature>
<evidence type="ECO:0000313" key="2">
    <source>
        <dbReference type="EMBL" id="KZO90278.1"/>
    </source>
</evidence>